<evidence type="ECO:0000256" key="6">
    <source>
        <dbReference type="SAM" id="MobiDB-lite"/>
    </source>
</evidence>
<proteinExistence type="inferred from homology"/>
<dbReference type="Proteomes" id="UP001141327">
    <property type="component" value="Unassembled WGS sequence"/>
</dbReference>
<keyword evidence="9" id="KW-1185">Reference proteome</keyword>
<dbReference type="PANTHER" id="PTHR43381">
    <property type="entry name" value="TRANSLATION INITIATION FACTOR IF-2-RELATED"/>
    <property type="match status" value="1"/>
</dbReference>
<dbReference type="Pfam" id="PF11987">
    <property type="entry name" value="IF-2"/>
    <property type="match status" value="1"/>
</dbReference>
<organism evidence="8 9">
    <name type="scientific">Paratrimastix pyriformis</name>
    <dbReference type="NCBI Taxonomy" id="342808"/>
    <lineage>
        <taxon>Eukaryota</taxon>
        <taxon>Metamonada</taxon>
        <taxon>Preaxostyla</taxon>
        <taxon>Paratrimastigidae</taxon>
        <taxon>Paratrimastix</taxon>
    </lineage>
</organism>
<feature type="compositionally biased region" description="Basic and acidic residues" evidence="6">
    <location>
        <begin position="44"/>
        <end position="81"/>
    </location>
</feature>
<comment type="caution">
    <text evidence="8">The sequence shown here is derived from an EMBL/GenBank/DDBJ whole genome shotgun (WGS) entry which is preliminary data.</text>
</comment>
<feature type="compositionally biased region" description="Low complexity" evidence="6">
    <location>
        <begin position="352"/>
        <end position="372"/>
    </location>
</feature>
<feature type="compositionally biased region" description="Acidic residues" evidence="6">
    <location>
        <begin position="239"/>
        <end position="251"/>
    </location>
</feature>
<dbReference type="InterPro" id="IPR015760">
    <property type="entry name" value="TIF_IF2"/>
</dbReference>
<dbReference type="SUPFAM" id="SSF52156">
    <property type="entry name" value="Initiation factor IF2/eIF5b, domain 3"/>
    <property type="match status" value="1"/>
</dbReference>
<evidence type="ECO:0000313" key="9">
    <source>
        <dbReference type="Proteomes" id="UP001141327"/>
    </source>
</evidence>
<dbReference type="PANTHER" id="PTHR43381:SF4">
    <property type="entry name" value="EUKARYOTIC TRANSLATION INITIATION FACTOR 5B"/>
    <property type="match status" value="1"/>
</dbReference>
<dbReference type="InterPro" id="IPR027417">
    <property type="entry name" value="P-loop_NTPase"/>
</dbReference>
<gene>
    <name evidence="8" type="ORF">PAPYR_201</name>
</gene>
<keyword evidence="2 8" id="KW-0396">Initiation factor</keyword>
<feature type="compositionally biased region" description="Basic and acidic residues" evidence="6">
    <location>
        <begin position="104"/>
        <end position="147"/>
    </location>
</feature>
<dbReference type="GO" id="GO:0003743">
    <property type="term" value="F:translation initiation factor activity"/>
    <property type="evidence" value="ECO:0007669"/>
    <property type="project" value="UniProtKB-KW"/>
</dbReference>
<reference evidence="8" key="1">
    <citation type="journal article" date="2022" name="bioRxiv">
        <title>Genomics of Preaxostyla Flagellates Illuminates Evolutionary Transitions and the Path Towards Mitochondrial Loss.</title>
        <authorList>
            <person name="Novak L.V.F."/>
            <person name="Treitli S.C."/>
            <person name="Pyrih J."/>
            <person name="Halakuc P."/>
            <person name="Pipaliya S.V."/>
            <person name="Vacek V."/>
            <person name="Brzon O."/>
            <person name="Soukal P."/>
            <person name="Eme L."/>
            <person name="Dacks J.B."/>
            <person name="Karnkowska A."/>
            <person name="Elias M."/>
            <person name="Hampl V."/>
        </authorList>
    </citation>
    <scope>NUCLEOTIDE SEQUENCE</scope>
    <source>
        <strain evidence="8">RCP-MX</strain>
    </source>
</reference>
<comment type="similarity">
    <text evidence="1">Belongs to the TRAFAC class translation factor GTPase superfamily. Classic translation factor GTPase family. IF-2 subfamily.</text>
</comment>
<feature type="compositionally biased region" description="Acidic residues" evidence="6">
    <location>
        <begin position="291"/>
        <end position="337"/>
    </location>
</feature>
<feature type="compositionally biased region" description="Low complexity" evidence="6">
    <location>
        <begin position="206"/>
        <end position="238"/>
    </location>
</feature>
<feature type="compositionally biased region" description="Basic and acidic residues" evidence="6">
    <location>
        <begin position="263"/>
        <end position="290"/>
    </location>
</feature>
<feature type="domain" description="Tr-type G" evidence="7">
    <location>
        <begin position="410"/>
        <end position="629"/>
    </location>
</feature>
<feature type="compositionally biased region" description="Low complexity" evidence="6">
    <location>
        <begin position="25"/>
        <end position="43"/>
    </location>
</feature>
<dbReference type="Gene3D" id="2.40.30.10">
    <property type="entry name" value="Translation factors"/>
    <property type="match status" value="2"/>
</dbReference>
<keyword evidence="3" id="KW-0547">Nucleotide-binding</keyword>
<dbReference type="NCBIfam" id="TIGR00231">
    <property type="entry name" value="small_GTP"/>
    <property type="match status" value="1"/>
</dbReference>
<dbReference type="InterPro" id="IPR023115">
    <property type="entry name" value="TIF_IF2_dom3"/>
</dbReference>
<dbReference type="EMBL" id="JAPMOS010000001">
    <property type="protein sequence ID" value="KAJ4462971.1"/>
    <property type="molecule type" value="Genomic_DNA"/>
</dbReference>
<dbReference type="Gene3D" id="3.40.50.300">
    <property type="entry name" value="P-loop containing nucleotide triphosphate hydrolases"/>
    <property type="match status" value="1"/>
</dbReference>
<evidence type="ECO:0000256" key="3">
    <source>
        <dbReference type="ARBA" id="ARBA00022741"/>
    </source>
</evidence>
<evidence type="ECO:0000256" key="2">
    <source>
        <dbReference type="ARBA" id="ARBA00022540"/>
    </source>
</evidence>
<dbReference type="InterPro" id="IPR036925">
    <property type="entry name" value="TIF_IF2_dom3_sf"/>
</dbReference>
<dbReference type="SUPFAM" id="SSF50447">
    <property type="entry name" value="Translation proteins"/>
    <property type="match status" value="1"/>
</dbReference>
<dbReference type="InterPro" id="IPR009000">
    <property type="entry name" value="Transl_B-barrel_sf"/>
</dbReference>
<dbReference type="Gene3D" id="3.40.50.10050">
    <property type="entry name" value="Translation initiation factor IF- 2, domain 3"/>
    <property type="match status" value="1"/>
</dbReference>
<dbReference type="NCBIfam" id="NF003078">
    <property type="entry name" value="PRK04004.1"/>
    <property type="match status" value="1"/>
</dbReference>
<dbReference type="CDD" id="cd01887">
    <property type="entry name" value="IF2_eIF5B"/>
    <property type="match status" value="1"/>
</dbReference>
<dbReference type="InterPro" id="IPR000795">
    <property type="entry name" value="T_Tr_GTP-bd_dom"/>
</dbReference>
<feature type="region of interest" description="Disordered" evidence="6">
    <location>
        <begin position="1"/>
        <end position="387"/>
    </location>
</feature>
<evidence type="ECO:0000313" key="8">
    <source>
        <dbReference type="EMBL" id="KAJ4462971.1"/>
    </source>
</evidence>
<sequence>MEPTTTPEVVPSAEPAIEEPTQETPAAEGDAPPAGAPAGPQSAADKEREKKEREKAKKKAKEAEKKAAEKEKKTKEAEKKAPSKGAAAKPRGGVAAQIKAFQQKVKEKEDEQKKAREEAEKKAREEEEARLAALKVAEEKKQKEREKLKAHKKKNKEGAAERAAAKRAAELRAQFERDQAIMFGSPSTEGETPKKTHDRRRRGPKGAAAESTAAADAAPASDATATDTATATATAAEAPADDGADDWEQLLEGEVAGVGSLPEEPKPEESPKPAESSVEKPAPEAAPKEADAEEGEEDEEGEEGEESSDEGSSSEDESGEEDDESDDDEDDEDDESSEGEKGKDVKVRAKGGKPPAGSPATAASAASASAAAELEEETVEKRAKRREEVLARHKQRMQALCAANTTAGQLRSPICCILGHVDTGKTKLLDKIRHTDVQGGEAGGITQQIGATFFPIASIQEQTRKLRRAEEKVKYEIPGLLIIDTPGHESFTNLRSRGSSLCNMAILVVDLMHGIEAQTEESMRLLAMRHTPFVIALNKIDRIYGWKPSPWAPFSETYAKQTDEVKTLFRAKYQEVVTSFAEKGYNVCIHTENKDTNTFISMVPTSAITGEGIPDLLMYLIAMTQRTLRDDISLINELTATVLEVKVIQGLGTTVDVVLSNGILREGDTIVVCGLNGPITTQIRALLTPQPCRELRVKSQYTQHREILAAMGVKISAQGLENAVAGSPLHVAYEPEEVEFLQELVSQDLESAMSNFERAEAGVCVQSSTIGSLEALLAYLKSAKVPVSGVSIGPIYKKDVVRASVMLERQQEYATILGFDVQVDPEAQRLADEMGVRIFTAAIIYHLTDMFSKYINDVREAKKARDRAEVVFPCQLSIVPSCIYNRIHSPAHLGSAFGVFCSDPIIIGVKVVAGILRAGTPLVVMTKEIVSCCPDDSPSTGRPPLPRVFAQDCDIGYVGSIEFNHRTVERASKDQEVAVKIVNRQGVPPKMFGRHFDEHDILCSKMTRKAIDVLKTDFRDELQMDDWKLVSTLKSHFNIS</sequence>
<accession>A0ABQ8UV46</accession>
<dbReference type="SUPFAM" id="SSF52540">
    <property type="entry name" value="P-loop containing nucleoside triphosphate hydrolases"/>
    <property type="match status" value="1"/>
</dbReference>
<evidence type="ECO:0000259" key="7">
    <source>
        <dbReference type="PROSITE" id="PS51722"/>
    </source>
</evidence>
<keyword evidence="4" id="KW-0648">Protein biosynthesis</keyword>
<dbReference type="CDD" id="cd03703">
    <property type="entry name" value="aeIF5B_II"/>
    <property type="match status" value="1"/>
</dbReference>
<name>A0ABQ8UV46_9EUKA</name>
<dbReference type="PROSITE" id="PS51722">
    <property type="entry name" value="G_TR_2"/>
    <property type="match status" value="1"/>
</dbReference>
<feature type="compositionally biased region" description="Basic and acidic residues" evidence="6">
    <location>
        <begin position="156"/>
        <end position="179"/>
    </location>
</feature>
<dbReference type="PRINTS" id="PR00315">
    <property type="entry name" value="ELONGATNFCT"/>
</dbReference>
<evidence type="ECO:0000256" key="1">
    <source>
        <dbReference type="ARBA" id="ARBA00007733"/>
    </source>
</evidence>
<feature type="compositionally biased region" description="Basic and acidic residues" evidence="6">
    <location>
        <begin position="338"/>
        <end position="347"/>
    </location>
</feature>
<evidence type="ECO:0000256" key="4">
    <source>
        <dbReference type="ARBA" id="ARBA00022917"/>
    </source>
</evidence>
<dbReference type="InterPro" id="IPR005225">
    <property type="entry name" value="Small_GTP-bd"/>
</dbReference>
<evidence type="ECO:0000256" key="5">
    <source>
        <dbReference type="ARBA" id="ARBA00023134"/>
    </source>
</evidence>
<dbReference type="Pfam" id="PF00009">
    <property type="entry name" value="GTP_EFTU"/>
    <property type="match status" value="1"/>
</dbReference>
<keyword evidence="5" id="KW-0342">GTP-binding</keyword>
<protein>
    <submittedName>
        <fullName evidence="8">Eukaryotic translation initiation factor 5B</fullName>
    </submittedName>
</protein>